<keyword evidence="3" id="KW-0378">Hydrolase</keyword>
<keyword evidence="2" id="KW-1133">Transmembrane helix</keyword>
<keyword evidence="2" id="KW-0812">Transmembrane</keyword>
<evidence type="ECO:0000313" key="3">
    <source>
        <dbReference type="EMBL" id="KAA1399232.1"/>
    </source>
</evidence>
<evidence type="ECO:0000256" key="1">
    <source>
        <dbReference type="NCBIfam" id="TIGR02228"/>
    </source>
</evidence>
<dbReference type="OrthoDB" id="3790724at2"/>
<dbReference type="Proteomes" id="UP000380867">
    <property type="component" value="Unassembled WGS sequence"/>
</dbReference>
<dbReference type="RefSeq" id="WP_149687385.1">
    <property type="nucleotide sequence ID" value="NZ_SDPQ02000001.1"/>
</dbReference>
<dbReference type="GO" id="GO:0006465">
    <property type="term" value="P:signal peptide processing"/>
    <property type="evidence" value="ECO:0007669"/>
    <property type="project" value="UniProtKB-UniRule"/>
</dbReference>
<reference evidence="3" key="1">
    <citation type="submission" date="2019-09" db="EMBL/GenBank/DDBJ databases">
        <authorList>
            <person name="Li J."/>
        </authorList>
    </citation>
    <scope>NUCLEOTIDE SEQUENCE [LARGE SCALE GENOMIC DNA]</scope>
    <source>
        <strain evidence="3">JCM 14732</strain>
    </source>
</reference>
<gene>
    <name evidence="3" type="ORF">ESP70_000185</name>
</gene>
<evidence type="ECO:0000313" key="4">
    <source>
        <dbReference type="Proteomes" id="UP000380867"/>
    </source>
</evidence>
<feature type="transmembrane region" description="Helical" evidence="2">
    <location>
        <begin position="228"/>
        <end position="247"/>
    </location>
</feature>
<evidence type="ECO:0000256" key="2">
    <source>
        <dbReference type="SAM" id="Phobius"/>
    </source>
</evidence>
<dbReference type="InterPro" id="IPR001733">
    <property type="entry name" value="Peptidase_S26B"/>
</dbReference>
<dbReference type="GO" id="GO:0009003">
    <property type="term" value="F:signal peptidase activity"/>
    <property type="evidence" value="ECO:0007669"/>
    <property type="project" value="UniProtKB-EC"/>
</dbReference>
<sequence>MTGRRLVRGTREAALTGGAILGCVCLAATVAGYAFGITPLVFRSGSMSPAIHTGDLAVARTVDARSLDVGDIVSVINADGHRVTHRLRDMSAEGDARQLTLQGDANQAPDAEVYTVTRAERVLFDVPKAGYVVSAASGPGGLFVLGAYVTGMLVLAFRRRPPDDPVAPTKRGGARKAGRRTRVAARSAVVAVTGATLAVAAPASAAFWTDPAPVTGTSLTAYTLPAPATFTCGGLGVLSVTFNWAAVTGATDYTLHYGPGGATTKTVTGTSTSITSAISGGTAWIVANRGFTSTTWSSVASTTRSYTVAVVSLCS</sequence>
<dbReference type="EC" id="3.4.21.89" evidence="1"/>
<name>A0A5M4FGX1_9ACTN</name>
<protein>
    <recommendedName>
        <fullName evidence="1">Signal peptidase I</fullName>
        <ecNumber evidence="1">3.4.21.89</ecNumber>
    </recommendedName>
</protein>
<keyword evidence="2" id="KW-0472">Membrane</keyword>
<feature type="transmembrane region" description="Helical" evidence="2">
    <location>
        <begin position="131"/>
        <end position="157"/>
    </location>
</feature>
<feature type="transmembrane region" description="Helical" evidence="2">
    <location>
        <begin position="183"/>
        <end position="208"/>
    </location>
</feature>
<comment type="caution">
    <text evidence="3">The sequence shown here is derived from an EMBL/GenBank/DDBJ whole genome shotgun (WGS) entry which is preliminary data.</text>
</comment>
<feature type="transmembrane region" description="Helical" evidence="2">
    <location>
        <begin position="12"/>
        <end position="35"/>
    </location>
</feature>
<proteinExistence type="predicted"/>
<dbReference type="AlphaFoldDB" id="A0A5M4FGX1"/>
<keyword evidence="4" id="KW-1185">Reference proteome</keyword>
<dbReference type="EMBL" id="SDPQ02000001">
    <property type="protein sequence ID" value="KAA1399232.1"/>
    <property type="molecule type" value="Genomic_DNA"/>
</dbReference>
<organism evidence="3 4">
    <name type="scientific">Aeromicrobium ginsengisoli</name>
    <dbReference type="NCBI Taxonomy" id="363867"/>
    <lineage>
        <taxon>Bacteria</taxon>
        <taxon>Bacillati</taxon>
        <taxon>Actinomycetota</taxon>
        <taxon>Actinomycetes</taxon>
        <taxon>Propionibacteriales</taxon>
        <taxon>Nocardioidaceae</taxon>
        <taxon>Aeromicrobium</taxon>
    </lineage>
</organism>
<dbReference type="NCBIfam" id="TIGR02228">
    <property type="entry name" value="sigpep_I_arch"/>
    <property type="match status" value="1"/>
</dbReference>
<dbReference type="GO" id="GO:0004252">
    <property type="term" value="F:serine-type endopeptidase activity"/>
    <property type="evidence" value="ECO:0007669"/>
    <property type="project" value="UniProtKB-UniRule"/>
</dbReference>
<dbReference type="GO" id="GO:0016020">
    <property type="term" value="C:membrane"/>
    <property type="evidence" value="ECO:0007669"/>
    <property type="project" value="UniProtKB-UniRule"/>
</dbReference>
<accession>A0A5M4FGX1</accession>
<dbReference type="PROSITE" id="PS51257">
    <property type="entry name" value="PROKAR_LIPOPROTEIN"/>
    <property type="match status" value="1"/>
</dbReference>
<dbReference type="CDD" id="cd06462">
    <property type="entry name" value="Peptidase_S24_S26"/>
    <property type="match status" value="1"/>
</dbReference>